<dbReference type="PATRIC" id="fig|1254432.3.peg.11466"/>
<evidence type="ECO:0000313" key="2">
    <source>
        <dbReference type="Proteomes" id="UP000014803"/>
    </source>
</evidence>
<evidence type="ECO:0000313" key="1">
    <source>
        <dbReference type="EMBL" id="AGP42087.1"/>
    </source>
</evidence>
<name>S4Y9A3_SORCE</name>
<proteinExistence type="predicted"/>
<dbReference type="AlphaFoldDB" id="S4Y9A3"/>
<accession>S4Y9A3</accession>
<dbReference type="Proteomes" id="UP000014803">
    <property type="component" value="Chromosome"/>
</dbReference>
<dbReference type="HOGENOM" id="CLU_1141994_0_0_7"/>
<dbReference type="eggNOG" id="ENOG5030Z6Y">
    <property type="taxonomic scope" value="Bacteria"/>
</dbReference>
<organism evidence="1 2">
    <name type="scientific">Sorangium cellulosum So0157-2</name>
    <dbReference type="NCBI Taxonomy" id="1254432"/>
    <lineage>
        <taxon>Bacteria</taxon>
        <taxon>Pseudomonadati</taxon>
        <taxon>Myxococcota</taxon>
        <taxon>Polyangia</taxon>
        <taxon>Polyangiales</taxon>
        <taxon>Polyangiaceae</taxon>
        <taxon>Sorangium</taxon>
    </lineage>
</organism>
<sequence>MRRARRGGGGAALAAALVARGASAPANRRPAAEAADGMAGIEESMSEQTSIKVVVPREMTPDEKQILVDELYALRRKIFEGAQRKRSFASHVVEAGAERGAVVLHRGAGGRLVGYFAMEILERESSGATVAIFRGESGALGGRSGGDGALRLVGDVVLRLVLERLIRYMLAHPGRPVHCLCSLAHPSSYALFSRFVDITHTGPVEGQAAGADALMAGLAASFDLRSSEHGSPLVFEAGRADEPTDDCGFLHLYENPSVRCFVSAHPGTAEGRGLVTLVPLSLGGMVRAASRYAGPVSRRG</sequence>
<protein>
    <submittedName>
        <fullName evidence="1">Uncharacterized protein</fullName>
    </submittedName>
</protein>
<dbReference type="KEGG" id="scu:SCE1572_50860"/>
<reference evidence="1 2" key="1">
    <citation type="journal article" date="2013" name="Sci. Rep.">
        <title>Extraordinary expansion of a Sorangium cellulosum genome from an alkaline milieu.</title>
        <authorList>
            <person name="Han K."/>
            <person name="Li Z.F."/>
            <person name="Peng R."/>
            <person name="Zhu L.P."/>
            <person name="Zhou T."/>
            <person name="Wang L.G."/>
            <person name="Li S.G."/>
            <person name="Zhang X.B."/>
            <person name="Hu W."/>
            <person name="Wu Z.H."/>
            <person name="Qin N."/>
            <person name="Li Y.Z."/>
        </authorList>
    </citation>
    <scope>NUCLEOTIDE SEQUENCE [LARGE SCALE GENOMIC DNA]</scope>
    <source>
        <strain evidence="1 2">So0157-2</strain>
    </source>
</reference>
<dbReference type="EMBL" id="CP003969">
    <property type="protein sequence ID" value="AGP42087.1"/>
    <property type="molecule type" value="Genomic_DNA"/>
</dbReference>
<gene>
    <name evidence="1" type="ORF">SCE1572_50860</name>
</gene>